<evidence type="ECO:0000256" key="1">
    <source>
        <dbReference type="SAM" id="MobiDB-lite"/>
    </source>
</evidence>
<dbReference type="EMBL" id="JYDP01000014">
    <property type="protein sequence ID" value="KRZ15889.1"/>
    <property type="molecule type" value="Genomic_DNA"/>
</dbReference>
<dbReference type="PANTHER" id="PTHR45749">
    <property type="match status" value="1"/>
</dbReference>
<reference evidence="2 3" key="1">
    <citation type="submission" date="2015-01" db="EMBL/GenBank/DDBJ databases">
        <title>Evolution of Trichinella species and genotypes.</title>
        <authorList>
            <person name="Korhonen P.K."/>
            <person name="Edoardo P."/>
            <person name="Giuseppe L.R."/>
            <person name="Gasser R.B."/>
        </authorList>
    </citation>
    <scope>NUCLEOTIDE SEQUENCE [LARGE SCALE GENOMIC DNA]</scope>
    <source>
        <strain evidence="2">ISS1029</strain>
    </source>
</reference>
<keyword evidence="3" id="KW-1185">Reference proteome</keyword>
<dbReference type="STRING" id="268475.A0A0V1HZI9"/>
<dbReference type="PANTHER" id="PTHR45749:SF21">
    <property type="entry name" value="DUF4371 DOMAIN-CONTAINING PROTEIN"/>
    <property type="match status" value="1"/>
</dbReference>
<accession>A0A0V1HZI9</accession>
<dbReference type="Proteomes" id="UP000055024">
    <property type="component" value="Unassembled WGS sequence"/>
</dbReference>
<comment type="caution">
    <text evidence="2">The sequence shown here is derived from an EMBL/GenBank/DDBJ whole genome shotgun (WGS) entry which is preliminary data.</text>
</comment>
<feature type="compositionally biased region" description="Polar residues" evidence="1">
    <location>
        <begin position="18"/>
        <end position="38"/>
    </location>
</feature>
<feature type="region of interest" description="Disordered" evidence="1">
    <location>
        <begin position="17"/>
        <end position="38"/>
    </location>
</feature>
<dbReference type="OrthoDB" id="5938884at2759"/>
<proteinExistence type="predicted"/>
<gene>
    <name evidence="2" type="ORF">T11_16096</name>
</gene>
<name>A0A0V1HZI9_9BILA</name>
<organism evidence="2 3">
    <name type="scientific">Trichinella zimbabwensis</name>
    <dbReference type="NCBI Taxonomy" id="268475"/>
    <lineage>
        <taxon>Eukaryota</taxon>
        <taxon>Metazoa</taxon>
        <taxon>Ecdysozoa</taxon>
        <taxon>Nematoda</taxon>
        <taxon>Enoplea</taxon>
        <taxon>Dorylaimia</taxon>
        <taxon>Trichinellida</taxon>
        <taxon>Trichinellidae</taxon>
        <taxon>Trichinella</taxon>
    </lineage>
</organism>
<sequence>MDPNWKSMKSLIGFYPKSESNAETESNVPTDLDNQSPQQPNQLLKNRYYVTVIFDVIKFLASNELSFRGDDESYPSFGLFLRLFEFILVKDTHLQEVIKYIPKVAIYKSPEIQNEVLDMATTVC</sequence>
<evidence type="ECO:0000313" key="2">
    <source>
        <dbReference type="EMBL" id="KRZ15889.1"/>
    </source>
</evidence>
<dbReference type="AlphaFoldDB" id="A0A0V1HZI9"/>
<evidence type="ECO:0000313" key="3">
    <source>
        <dbReference type="Proteomes" id="UP000055024"/>
    </source>
</evidence>
<protein>
    <submittedName>
        <fullName evidence="2">Uncharacterized protein</fullName>
    </submittedName>
</protein>